<reference evidence="1 2" key="1">
    <citation type="submission" date="2020-01" db="EMBL/GenBank/DDBJ databases">
        <title>Glutamicibacter soli M275.</title>
        <authorList>
            <person name="Meng X."/>
        </authorList>
    </citation>
    <scope>NUCLEOTIDE SEQUENCE [LARGE SCALE GENOMIC DNA]</scope>
    <source>
        <strain evidence="1 2">M275</strain>
    </source>
</reference>
<dbReference type="EMBL" id="WYDN01000015">
    <property type="protein sequence ID" value="NAZ17326.1"/>
    <property type="molecule type" value="Genomic_DNA"/>
</dbReference>
<accession>A0A6L9GD92</accession>
<sequence>MPVFERRLAGDEFTPTEKQLLDRLCSGLGPESFSARRQLQTARWGGYEYEGCKCFLIQIPASSTAPLINHDGGPFTMLEVSADSESFGMLELWVLDGLLHSVTYMPFGEDHVELPTAAEFELTLIEYP</sequence>
<evidence type="ECO:0000313" key="2">
    <source>
        <dbReference type="Proteomes" id="UP000477543"/>
    </source>
</evidence>
<comment type="caution">
    <text evidence="1">The sequence shown here is derived from an EMBL/GenBank/DDBJ whole genome shotgun (WGS) entry which is preliminary data.</text>
</comment>
<dbReference type="Proteomes" id="UP000477543">
    <property type="component" value="Unassembled WGS sequence"/>
</dbReference>
<evidence type="ECO:0000313" key="1">
    <source>
        <dbReference type="EMBL" id="NAZ17326.1"/>
    </source>
</evidence>
<name>A0A6L9GD92_9MICC</name>
<dbReference type="AlphaFoldDB" id="A0A6L9GD92"/>
<proteinExistence type="predicted"/>
<protein>
    <submittedName>
        <fullName evidence="1">Uncharacterized protein</fullName>
    </submittedName>
</protein>
<gene>
    <name evidence="1" type="ORF">GT020_14820</name>
</gene>
<dbReference type="RefSeq" id="WP_161449797.1">
    <property type="nucleotide sequence ID" value="NZ_WYDN01000015.1"/>
</dbReference>
<organism evidence="1 2">
    <name type="scientific">Glutamicibacter soli</name>
    <dbReference type="NCBI Taxonomy" id="453836"/>
    <lineage>
        <taxon>Bacteria</taxon>
        <taxon>Bacillati</taxon>
        <taxon>Actinomycetota</taxon>
        <taxon>Actinomycetes</taxon>
        <taxon>Micrococcales</taxon>
        <taxon>Micrococcaceae</taxon>
        <taxon>Glutamicibacter</taxon>
    </lineage>
</organism>